<accession>A0A537II33</accession>
<feature type="transmembrane region" description="Helical" evidence="5">
    <location>
        <begin position="85"/>
        <end position="107"/>
    </location>
</feature>
<evidence type="ECO:0000313" key="6">
    <source>
        <dbReference type="EMBL" id="TMI70943.1"/>
    </source>
</evidence>
<proteinExistence type="predicted"/>
<evidence type="ECO:0000256" key="3">
    <source>
        <dbReference type="ARBA" id="ARBA00022989"/>
    </source>
</evidence>
<evidence type="ECO:0000256" key="1">
    <source>
        <dbReference type="ARBA" id="ARBA00004141"/>
    </source>
</evidence>
<dbReference type="EMBL" id="VBAP01000127">
    <property type="protein sequence ID" value="TMI70943.1"/>
    <property type="molecule type" value="Genomic_DNA"/>
</dbReference>
<keyword evidence="3 5" id="KW-1133">Transmembrane helix</keyword>
<sequence length="108" mass="11388">MATPTLTSAFFRRIARLGSTKASSKGELLASVSAVWFLIFLLAPILIVVFFGFTTVNQDLTISYSQLTGANYLGALDPFGPVATLFVRTLGVAFLAAVGSLVVAFPIA</sequence>
<comment type="caution">
    <text evidence="6">The sequence shown here is derived from an EMBL/GenBank/DDBJ whole genome shotgun (WGS) entry which is preliminary data.</text>
</comment>
<organism evidence="6 7">
    <name type="scientific">Candidatus Segetimicrobium genomatis</name>
    <dbReference type="NCBI Taxonomy" id="2569760"/>
    <lineage>
        <taxon>Bacteria</taxon>
        <taxon>Bacillati</taxon>
        <taxon>Candidatus Sysuimicrobiota</taxon>
        <taxon>Candidatus Sysuimicrobiia</taxon>
        <taxon>Candidatus Sysuimicrobiales</taxon>
        <taxon>Candidatus Segetimicrobiaceae</taxon>
        <taxon>Candidatus Segetimicrobium</taxon>
    </lineage>
</organism>
<dbReference type="GO" id="GO:0016020">
    <property type="term" value="C:membrane"/>
    <property type="evidence" value="ECO:0007669"/>
    <property type="project" value="UniProtKB-SubCell"/>
</dbReference>
<reference evidence="6 7" key="1">
    <citation type="journal article" date="2019" name="Nat. Microbiol.">
        <title>Mediterranean grassland soil C-N compound turnover is dependent on rainfall and depth, and is mediated by genomically divergent microorganisms.</title>
        <authorList>
            <person name="Diamond S."/>
            <person name="Andeer P.F."/>
            <person name="Li Z."/>
            <person name="Crits-Christoph A."/>
            <person name="Burstein D."/>
            <person name="Anantharaman K."/>
            <person name="Lane K.R."/>
            <person name="Thomas B.C."/>
            <person name="Pan C."/>
            <person name="Northen T.R."/>
            <person name="Banfield J.F."/>
        </authorList>
    </citation>
    <scope>NUCLEOTIDE SEQUENCE [LARGE SCALE GENOMIC DNA]</scope>
    <source>
        <strain evidence="6">NP_8</strain>
    </source>
</reference>
<feature type="non-terminal residue" evidence="6">
    <location>
        <position position="108"/>
    </location>
</feature>
<feature type="transmembrane region" description="Helical" evidence="5">
    <location>
        <begin position="28"/>
        <end position="53"/>
    </location>
</feature>
<keyword evidence="4 5" id="KW-0472">Membrane</keyword>
<dbReference type="AlphaFoldDB" id="A0A537II33"/>
<evidence type="ECO:0008006" key="8">
    <source>
        <dbReference type="Google" id="ProtNLM"/>
    </source>
</evidence>
<dbReference type="SUPFAM" id="SSF161098">
    <property type="entry name" value="MetI-like"/>
    <property type="match status" value="1"/>
</dbReference>
<dbReference type="InterPro" id="IPR035906">
    <property type="entry name" value="MetI-like_sf"/>
</dbReference>
<keyword evidence="2 5" id="KW-0812">Transmembrane</keyword>
<evidence type="ECO:0000256" key="5">
    <source>
        <dbReference type="SAM" id="Phobius"/>
    </source>
</evidence>
<evidence type="ECO:0000256" key="2">
    <source>
        <dbReference type="ARBA" id="ARBA00022692"/>
    </source>
</evidence>
<dbReference type="Proteomes" id="UP000318834">
    <property type="component" value="Unassembled WGS sequence"/>
</dbReference>
<dbReference type="Gene3D" id="1.10.3720.10">
    <property type="entry name" value="MetI-like"/>
    <property type="match status" value="1"/>
</dbReference>
<protein>
    <recommendedName>
        <fullName evidence="8">ABC transporter permease</fullName>
    </recommendedName>
</protein>
<comment type="subcellular location">
    <subcellularLocation>
        <location evidence="1">Membrane</location>
        <topology evidence="1">Multi-pass membrane protein</topology>
    </subcellularLocation>
</comment>
<evidence type="ECO:0000256" key="4">
    <source>
        <dbReference type="ARBA" id="ARBA00023136"/>
    </source>
</evidence>
<evidence type="ECO:0000313" key="7">
    <source>
        <dbReference type="Proteomes" id="UP000318834"/>
    </source>
</evidence>
<gene>
    <name evidence="6" type="ORF">E6H05_13135</name>
</gene>
<name>A0A537II33_9BACT</name>